<feature type="compositionally biased region" description="Basic and acidic residues" evidence="1">
    <location>
        <begin position="166"/>
        <end position="181"/>
    </location>
</feature>
<sequence length="281" mass="30890">MADETDGVGETFDDSLRIALTVASQFGERISRLREQLARQREADARQGARELQARFDAERGAARAQLAVVNQPEWWTRASVEDIAGVHETATAWRDHDDTAAAAHDTIRREVRDRYGVDVDRPGADPAAVAQALREAERDRAEAREERRRSGEELTASQILLATAEGRDRDADDARGRAWEADDPDIAAQADREAADAAQDARAARNGSTVAYDSAERRDTFARSLEGTASEQEVRGRVLADTGNAKHPREAVTTPTGRTPKPRKTRAGLTQQRDRGGLSR</sequence>
<proteinExistence type="predicted"/>
<dbReference type="AlphaFoldDB" id="A0A1H3TYD1"/>
<feature type="region of interest" description="Disordered" evidence="1">
    <location>
        <begin position="165"/>
        <end position="281"/>
    </location>
</feature>
<evidence type="ECO:0000256" key="1">
    <source>
        <dbReference type="SAM" id="MobiDB-lite"/>
    </source>
</evidence>
<name>A0A1H3TYD1_9MICO</name>
<accession>A0A1H3TYD1</accession>
<dbReference type="OrthoDB" id="5122593at2"/>
<evidence type="ECO:0000313" key="2">
    <source>
        <dbReference type="EMBL" id="SDZ55243.1"/>
    </source>
</evidence>
<protein>
    <submittedName>
        <fullName evidence="2">Colicin import membrane protein</fullName>
    </submittedName>
</protein>
<dbReference type="RefSeq" id="WP_092558227.1">
    <property type="nucleotide sequence ID" value="NZ_FNPZ01000009.1"/>
</dbReference>
<gene>
    <name evidence="2" type="ORF">SAMN05216554_4582</name>
</gene>
<organism evidence="2 3">
    <name type="scientific">Herbiconiux ginsengi</name>
    <dbReference type="NCBI Taxonomy" id="381665"/>
    <lineage>
        <taxon>Bacteria</taxon>
        <taxon>Bacillati</taxon>
        <taxon>Actinomycetota</taxon>
        <taxon>Actinomycetes</taxon>
        <taxon>Micrococcales</taxon>
        <taxon>Microbacteriaceae</taxon>
        <taxon>Herbiconiux</taxon>
    </lineage>
</organism>
<dbReference type="STRING" id="381665.SAMN05216554_4582"/>
<feature type="compositionally biased region" description="Low complexity" evidence="1">
    <location>
        <begin position="197"/>
        <end position="206"/>
    </location>
</feature>
<reference evidence="2 3" key="1">
    <citation type="submission" date="2016-10" db="EMBL/GenBank/DDBJ databases">
        <authorList>
            <person name="de Groot N.N."/>
        </authorList>
    </citation>
    <scope>NUCLEOTIDE SEQUENCE [LARGE SCALE GENOMIC DNA]</scope>
    <source>
        <strain evidence="2 3">CGMCC 4.3491</strain>
    </source>
</reference>
<evidence type="ECO:0000313" key="3">
    <source>
        <dbReference type="Proteomes" id="UP000198891"/>
    </source>
</evidence>
<dbReference type="Proteomes" id="UP000198891">
    <property type="component" value="Unassembled WGS sequence"/>
</dbReference>
<dbReference type="EMBL" id="FNPZ01000009">
    <property type="protein sequence ID" value="SDZ55243.1"/>
    <property type="molecule type" value="Genomic_DNA"/>
</dbReference>
<keyword evidence="3" id="KW-1185">Reference proteome</keyword>